<evidence type="ECO:0000256" key="1">
    <source>
        <dbReference type="SAM" id="MobiDB-lite"/>
    </source>
</evidence>
<reference evidence="3 4" key="1">
    <citation type="submission" date="2020-08" db="EMBL/GenBank/DDBJ databases">
        <title>Sequencing the genomes of 1000 actinobacteria strains.</title>
        <authorList>
            <person name="Klenk H.-P."/>
        </authorList>
    </citation>
    <scope>NUCLEOTIDE SEQUENCE [LARGE SCALE GENOMIC DNA]</scope>
    <source>
        <strain evidence="3 4">DSM 43150</strain>
    </source>
</reference>
<gene>
    <name evidence="2" type="ORF">Alo02nite_80820</name>
    <name evidence="3" type="ORF">BJ964_001906</name>
</gene>
<dbReference type="EMBL" id="BOMP01000156">
    <property type="protein sequence ID" value="GIE45184.1"/>
    <property type="molecule type" value="Genomic_DNA"/>
</dbReference>
<feature type="compositionally biased region" description="Polar residues" evidence="1">
    <location>
        <begin position="166"/>
        <end position="175"/>
    </location>
</feature>
<dbReference type="Proteomes" id="UP000590511">
    <property type="component" value="Unassembled WGS sequence"/>
</dbReference>
<dbReference type="AlphaFoldDB" id="A0A7W7HC05"/>
<evidence type="ECO:0000313" key="4">
    <source>
        <dbReference type="Proteomes" id="UP000590511"/>
    </source>
</evidence>
<reference evidence="2 5" key="2">
    <citation type="submission" date="2021-01" db="EMBL/GenBank/DDBJ databases">
        <title>Whole genome shotgun sequence of Actinoplanes lobatus NBRC 12513.</title>
        <authorList>
            <person name="Komaki H."/>
            <person name="Tamura T."/>
        </authorList>
    </citation>
    <scope>NUCLEOTIDE SEQUENCE [LARGE SCALE GENOMIC DNA]</scope>
    <source>
        <strain evidence="2 5">NBRC 12513</strain>
    </source>
</reference>
<dbReference type="Proteomes" id="UP000631312">
    <property type="component" value="Unassembled WGS sequence"/>
</dbReference>
<protein>
    <submittedName>
        <fullName evidence="3">Uncharacterized protein</fullName>
    </submittedName>
</protein>
<proteinExistence type="predicted"/>
<evidence type="ECO:0000313" key="5">
    <source>
        <dbReference type="Proteomes" id="UP000631312"/>
    </source>
</evidence>
<organism evidence="3 4">
    <name type="scientific">Actinoplanes lobatus</name>
    <dbReference type="NCBI Taxonomy" id="113568"/>
    <lineage>
        <taxon>Bacteria</taxon>
        <taxon>Bacillati</taxon>
        <taxon>Actinomycetota</taxon>
        <taxon>Actinomycetes</taxon>
        <taxon>Micromonosporales</taxon>
        <taxon>Micromonosporaceae</taxon>
        <taxon>Actinoplanes</taxon>
    </lineage>
</organism>
<feature type="compositionally biased region" description="Low complexity" evidence="1">
    <location>
        <begin position="153"/>
        <end position="164"/>
    </location>
</feature>
<accession>A0A7W7HC05</accession>
<name>A0A7W7HC05_9ACTN</name>
<evidence type="ECO:0000313" key="3">
    <source>
        <dbReference type="EMBL" id="MBB4747745.1"/>
    </source>
</evidence>
<feature type="region of interest" description="Disordered" evidence="1">
    <location>
        <begin position="130"/>
        <end position="175"/>
    </location>
</feature>
<evidence type="ECO:0000313" key="2">
    <source>
        <dbReference type="EMBL" id="GIE45184.1"/>
    </source>
</evidence>
<sequence length="175" mass="19413">MLLTYHPAGQETPEVFEFRLQTLRSPEIEAIERRTGMDYGTDYRERLLKGNMLARRALLWTFLRRRHPYLKFDEVEVADGELILSMDLGELAEQRAQVLKLAQAGAVDPDDVDLALAAIDMQVAEWRAEHPDDVVDVGPVRDDDEITGGDEQPVAGAAGPGKAPSLTWSPGTGSR</sequence>
<comment type="caution">
    <text evidence="3">The sequence shown here is derived from an EMBL/GenBank/DDBJ whole genome shotgun (WGS) entry which is preliminary data.</text>
</comment>
<dbReference type="EMBL" id="JACHNC010000001">
    <property type="protein sequence ID" value="MBB4747745.1"/>
    <property type="molecule type" value="Genomic_DNA"/>
</dbReference>
<dbReference type="RefSeq" id="WP_188120345.1">
    <property type="nucleotide sequence ID" value="NZ_BOMP01000156.1"/>
</dbReference>
<keyword evidence="5" id="KW-1185">Reference proteome</keyword>